<protein>
    <recommendedName>
        <fullName evidence="6">Era-type G domain-containing protein</fullName>
    </recommendedName>
</protein>
<evidence type="ECO:0000256" key="2">
    <source>
        <dbReference type="ARBA" id="ARBA00022741"/>
    </source>
</evidence>
<comment type="similarity">
    <text evidence="1 4">Belongs to the TRAFAC class TrmE-Era-EngA-EngB-Septin-like GTPase superfamily. Era GTPase family.</text>
</comment>
<dbReference type="EMBL" id="JASCZI010030300">
    <property type="protein sequence ID" value="MED6120901.1"/>
    <property type="molecule type" value="Genomic_DNA"/>
</dbReference>
<dbReference type="CDD" id="cd04163">
    <property type="entry name" value="Era"/>
    <property type="match status" value="1"/>
</dbReference>
<evidence type="ECO:0000259" key="6">
    <source>
        <dbReference type="PROSITE" id="PS51713"/>
    </source>
</evidence>
<proteinExistence type="inferred from homology"/>
<evidence type="ECO:0000256" key="1">
    <source>
        <dbReference type="ARBA" id="ARBA00007921"/>
    </source>
</evidence>
<feature type="domain" description="Era-type G" evidence="6">
    <location>
        <begin position="138"/>
        <end position="316"/>
    </location>
</feature>
<feature type="region of interest" description="G2" evidence="4">
    <location>
        <begin position="172"/>
        <end position="176"/>
    </location>
</feature>
<feature type="region of interest" description="G4" evidence="4">
    <location>
        <begin position="265"/>
        <end position="268"/>
    </location>
</feature>
<sequence>MKAFTTTLRSIRRTLHSPQPPPITIFHRFLSAEPQTETESETDSNSVFDSSQFELPQQHNAERESGGATWDHKYRARADQLVFGGEGPKGKLKLKEEEDERRRRVLAKVLLESALYERGDDEEEDSKGLGVVKEEDQKSLSVGIIGAPNAGKSALTNSMVGTKVAAVSRKTNTTTHEVVGVLTKGDTQICFFDTPGLMLNCGGFPYRDVKVRVESAWSSVALYEVLIVIFDVHRHITRPDSRVVKLIKRMGAQSVPNQRRVLCMNKIDLVEKKKDLLKVAEEFKDLPGYERHFMTSGLKGAGVKDLTQYLMEQAVERPWDEDPFTMSEEVMKMIALEVVRERLLDHVHQEIPYDVEHRLIDWKELRDGE</sequence>
<dbReference type="InterPro" id="IPR006073">
    <property type="entry name" value="GTP-bd"/>
</dbReference>
<dbReference type="Pfam" id="PF01926">
    <property type="entry name" value="MMR_HSR1"/>
    <property type="match status" value="1"/>
</dbReference>
<evidence type="ECO:0000313" key="8">
    <source>
        <dbReference type="Proteomes" id="UP001341840"/>
    </source>
</evidence>
<name>A0ABU6RAI1_9FABA</name>
<dbReference type="InterPro" id="IPR015946">
    <property type="entry name" value="KH_dom-like_a/b"/>
</dbReference>
<feature type="region of interest" description="G1" evidence="4">
    <location>
        <begin position="146"/>
        <end position="153"/>
    </location>
</feature>
<reference evidence="7 8" key="1">
    <citation type="journal article" date="2023" name="Plants (Basel)">
        <title>Bridging the Gap: Combining Genomics and Transcriptomics Approaches to Understand Stylosanthes scabra, an Orphan Legume from the Brazilian Caatinga.</title>
        <authorList>
            <person name="Ferreira-Neto J.R.C."/>
            <person name="da Silva M.D."/>
            <person name="Binneck E."/>
            <person name="de Melo N.F."/>
            <person name="da Silva R.H."/>
            <person name="de Melo A.L.T.M."/>
            <person name="Pandolfi V."/>
            <person name="Bustamante F.O."/>
            <person name="Brasileiro-Vidal A.C."/>
            <person name="Benko-Iseppon A.M."/>
        </authorList>
    </citation>
    <scope>NUCLEOTIDE SEQUENCE [LARGE SCALE GENOMIC DNA]</scope>
    <source>
        <tissue evidence="7">Leaves</tissue>
    </source>
</reference>
<dbReference type="InterPro" id="IPR027417">
    <property type="entry name" value="P-loop_NTPase"/>
</dbReference>
<dbReference type="InterPro" id="IPR030388">
    <property type="entry name" value="G_ERA_dom"/>
</dbReference>
<evidence type="ECO:0000256" key="3">
    <source>
        <dbReference type="ARBA" id="ARBA00023134"/>
    </source>
</evidence>
<dbReference type="PANTHER" id="PTHR42698">
    <property type="entry name" value="GTPASE ERA"/>
    <property type="match status" value="1"/>
</dbReference>
<feature type="region of interest" description="G3" evidence="4">
    <location>
        <begin position="193"/>
        <end position="196"/>
    </location>
</feature>
<dbReference type="InterPro" id="IPR005662">
    <property type="entry name" value="GTPase_Era-like"/>
</dbReference>
<dbReference type="Proteomes" id="UP001341840">
    <property type="component" value="Unassembled WGS sequence"/>
</dbReference>
<gene>
    <name evidence="7" type="ORF">PIB30_025226</name>
</gene>
<dbReference type="Gene3D" id="3.30.300.20">
    <property type="match status" value="1"/>
</dbReference>
<accession>A0ABU6RAI1</accession>
<comment type="caution">
    <text evidence="7">The sequence shown here is derived from an EMBL/GenBank/DDBJ whole genome shotgun (WGS) entry which is preliminary data.</text>
</comment>
<dbReference type="InterPro" id="IPR005225">
    <property type="entry name" value="Small_GTP-bd"/>
</dbReference>
<keyword evidence="2 4" id="KW-0547">Nucleotide-binding</keyword>
<evidence type="ECO:0000256" key="5">
    <source>
        <dbReference type="SAM" id="MobiDB-lite"/>
    </source>
</evidence>
<dbReference type="Gene3D" id="3.40.50.300">
    <property type="entry name" value="P-loop containing nucleotide triphosphate hydrolases"/>
    <property type="match status" value="1"/>
</dbReference>
<dbReference type="SUPFAM" id="SSF52540">
    <property type="entry name" value="P-loop containing nucleoside triphosphate hydrolases"/>
    <property type="match status" value="1"/>
</dbReference>
<feature type="region of interest" description="G5" evidence="4">
    <location>
        <begin position="295"/>
        <end position="297"/>
    </location>
</feature>
<keyword evidence="3 4" id="KW-0342">GTP-binding</keyword>
<dbReference type="PROSITE" id="PS51713">
    <property type="entry name" value="G_ERA"/>
    <property type="match status" value="1"/>
</dbReference>
<keyword evidence="8" id="KW-1185">Reference proteome</keyword>
<feature type="region of interest" description="Disordered" evidence="5">
    <location>
        <begin position="1"/>
        <end position="22"/>
    </location>
</feature>
<dbReference type="PANTHER" id="PTHR42698:SF1">
    <property type="entry name" value="GTPASE ERA, MITOCHONDRIAL"/>
    <property type="match status" value="1"/>
</dbReference>
<organism evidence="7 8">
    <name type="scientific">Stylosanthes scabra</name>
    <dbReference type="NCBI Taxonomy" id="79078"/>
    <lineage>
        <taxon>Eukaryota</taxon>
        <taxon>Viridiplantae</taxon>
        <taxon>Streptophyta</taxon>
        <taxon>Embryophyta</taxon>
        <taxon>Tracheophyta</taxon>
        <taxon>Spermatophyta</taxon>
        <taxon>Magnoliopsida</taxon>
        <taxon>eudicotyledons</taxon>
        <taxon>Gunneridae</taxon>
        <taxon>Pentapetalae</taxon>
        <taxon>rosids</taxon>
        <taxon>fabids</taxon>
        <taxon>Fabales</taxon>
        <taxon>Fabaceae</taxon>
        <taxon>Papilionoideae</taxon>
        <taxon>50 kb inversion clade</taxon>
        <taxon>dalbergioids sensu lato</taxon>
        <taxon>Dalbergieae</taxon>
        <taxon>Pterocarpus clade</taxon>
        <taxon>Stylosanthes</taxon>
    </lineage>
</organism>
<dbReference type="NCBIfam" id="TIGR00231">
    <property type="entry name" value="small_GTP"/>
    <property type="match status" value="1"/>
</dbReference>
<evidence type="ECO:0000256" key="4">
    <source>
        <dbReference type="PROSITE-ProRule" id="PRU01050"/>
    </source>
</evidence>
<evidence type="ECO:0000313" key="7">
    <source>
        <dbReference type="EMBL" id="MED6120901.1"/>
    </source>
</evidence>